<reference evidence="20 21" key="1">
    <citation type="submission" date="2016-01" db="EMBL/GenBank/DDBJ databases">
        <authorList>
            <person name="Oliw E.H."/>
        </authorList>
    </citation>
    <scope>NUCLEOTIDE SEQUENCE [LARGE SCALE GENOMIC DNA]</scope>
    <source>
        <strain evidence="20">LMG 27134</strain>
    </source>
</reference>
<evidence type="ECO:0000256" key="2">
    <source>
        <dbReference type="ARBA" id="ARBA00001974"/>
    </source>
</evidence>
<protein>
    <recommendedName>
        <fullName evidence="4">nitric oxide dioxygenase</fullName>
        <ecNumber evidence="4">1.14.12.17</ecNumber>
    </recommendedName>
</protein>
<dbReference type="Pfam" id="PF00111">
    <property type="entry name" value="Fer2"/>
    <property type="match status" value="1"/>
</dbReference>
<keyword evidence="14" id="KW-0520">NAD</keyword>
<organism evidence="20 21">
    <name type="scientific">Caballeronia udeis</name>
    <dbReference type="NCBI Taxonomy" id="1232866"/>
    <lineage>
        <taxon>Bacteria</taxon>
        <taxon>Pseudomonadati</taxon>
        <taxon>Pseudomonadota</taxon>
        <taxon>Betaproteobacteria</taxon>
        <taxon>Burkholderiales</taxon>
        <taxon>Burkholderiaceae</taxon>
        <taxon>Caballeronia</taxon>
    </lineage>
</organism>
<dbReference type="Pfam" id="PF00175">
    <property type="entry name" value="NAD_binding_1"/>
    <property type="match status" value="1"/>
</dbReference>
<dbReference type="SUPFAM" id="SSF63380">
    <property type="entry name" value="Riboflavin synthase domain-like"/>
    <property type="match status" value="1"/>
</dbReference>
<dbReference type="InterPro" id="IPR017927">
    <property type="entry name" value="FAD-bd_FR_type"/>
</dbReference>
<dbReference type="PROSITE" id="PS51085">
    <property type="entry name" value="2FE2S_FER_2"/>
    <property type="match status" value="1"/>
</dbReference>
<comment type="catalytic activity">
    <reaction evidence="16">
        <text>2 nitric oxide + NADPH + 2 O2 = 2 nitrate + NADP(+) + H(+)</text>
        <dbReference type="Rhea" id="RHEA:19465"/>
        <dbReference type="ChEBI" id="CHEBI:15378"/>
        <dbReference type="ChEBI" id="CHEBI:15379"/>
        <dbReference type="ChEBI" id="CHEBI:16480"/>
        <dbReference type="ChEBI" id="CHEBI:17632"/>
        <dbReference type="ChEBI" id="CHEBI:57783"/>
        <dbReference type="ChEBI" id="CHEBI:58349"/>
        <dbReference type="EC" id="1.14.12.17"/>
    </reaction>
</comment>
<keyword evidence="13" id="KW-0411">Iron-sulfur</keyword>
<accession>A0A158G5Y4</accession>
<dbReference type="Proteomes" id="UP000054683">
    <property type="component" value="Unassembled WGS sequence"/>
</dbReference>
<dbReference type="PANTHER" id="PTHR47354">
    <property type="entry name" value="NADH OXIDOREDUCTASE HCR"/>
    <property type="match status" value="1"/>
</dbReference>
<dbReference type="SUPFAM" id="SSF52343">
    <property type="entry name" value="Ferredoxin reductase-like, C-terminal NADP-linked domain"/>
    <property type="match status" value="1"/>
</dbReference>
<dbReference type="OrthoDB" id="9796486at2"/>
<evidence type="ECO:0000256" key="14">
    <source>
        <dbReference type="ARBA" id="ARBA00023027"/>
    </source>
</evidence>
<evidence type="ECO:0000256" key="16">
    <source>
        <dbReference type="ARBA" id="ARBA00049433"/>
    </source>
</evidence>
<name>A0A158G5Y4_9BURK</name>
<comment type="cofactor">
    <cofactor evidence="1">
        <name>heme b</name>
        <dbReference type="ChEBI" id="CHEBI:60344"/>
    </cofactor>
</comment>
<keyword evidence="9" id="KW-0274">FAD</keyword>
<dbReference type="SUPFAM" id="SSF54292">
    <property type="entry name" value="2Fe-2S ferredoxin-like"/>
    <property type="match status" value="1"/>
</dbReference>
<dbReference type="FunFam" id="3.40.50.80:FF:000010">
    <property type="entry name" value="Flavohemoprotein"/>
    <property type="match status" value="1"/>
</dbReference>
<evidence type="ECO:0000259" key="18">
    <source>
        <dbReference type="PROSITE" id="PS51085"/>
    </source>
</evidence>
<evidence type="ECO:0000256" key="6">
    <source>
        <dbReference type="ARBA" id="ARBA00022630"/>
    </source>
</evidence>
<dbReference type="Gene3D" id="3.40.50.80">
    <property type="entry name" value="Nucleotide-binding domain of ferredoxin-NADP reductase (FNR) module"/>
    <property type="match status" value="1"/>
</dbReference>
<dbReference type="PRINTS" id="PR00406">
    <property type="entry name" value="CYTB5RDTASE"/>
</dbReference>
<keyword evidence="10" id="KW-0521">NADP</keyword>
<evidence type="ECO:0000256" key="17">
    <source>
        <dbReference type="ARBA" id="ARBA00061434"/>
    </source>
</evidence>
<evidence type="ECO:0000259" key="19">
    <source>
        <dbReference type="PROSITE" id="PS51384"/>
    </source>
</evidence>
<evidence type="ECO:0000256" key="8">
    <source>
        <dbReference type="ARBA" id="ARBA00022723"/>
    </source>
</evidence>
<evidence type="ECO:0000313" key="20">
    <source>
        <dbReference type="EMBL" id="SAL27558.1"/>
    </source>
</evidence>
<dbReference type="InterPro" id="IPR017938">
    <property type="entry name" value="Riboflavin_synthase-like_b-brl"/>
</dbReference>
<keyword evidence="5" id="KW-0349">Heme</keyword>
<comment type="cofactor">
    <cofactor evidence="2">
        <name>FAD</name>
        <dbReference type="ChEBI" id="CHEBI:57692"/>
    </cofactor>
</comment>
<dbReference type="InterPro" id="IPR036010">
    <property type="entry name" value="2Fe-2S_ferredoxin-like_sf"/>
</dbReference>
<keyword evidence="8" id="KW-0479">Metal-binding</keyword>
<sequence length="367" mass="39950">MQDATEPRAFRRVRVVDVQLESSVIKSFALEAVDGALLPAFLPGQFVQVRVPGADGQSLLRHYSLSGDPAERTRWRISVKHQLAPPDRGELPDGLVSSYLHGVIEAGATLDVAGPGGAFVLDEHSDRPVVLLSGGVGVTPMLSMLHRLCATSRRRVYFIHACENGSVHAFQDEVARLQASREGVLTHICYRTPEPLDVAEQRFDSHGLITRETMQRLLPLDDYDVYLCGPTPFMQANFRLLRSLGVDKARIRHEFFGPTSVLEAEEADVPCSSKPSVTSDESVPTVCFAPSGKTLAWDASCHSLLDFAEAAGLKPSFSCRAGLCGCCASQLVDGMVEYFEQPLDEPRDGEVLLCCARPSSAVTIRIG</sequence>
<evidence type="ECO:0000256" key="11">
    <source>
        <dbReference type="ARBA" id="ARBA00023002"/>
    </source>
</evidence>
<gene>
    <name evidence="20" type="ORF">AWB69_02122</name>
</gene>
<evidence type="ECO:0000313" key="21">
    <source>
        <dbReference type="Proteomes" id="UP000054683"/>
    </source>
</evidence>
<evidence type="ECO:0000256" key="13">
    <source>
        <dbReference type="ARBA" id="ARBA00023014"/>
    </source>
</evidence>
<dbReference type="EMBL" id="FCOK02000010">
    <property type="protein sequence ID" value="SAL27558.1"/>
    <property type="molecule type" value="Genomic_DNA"/>
</dbReference>
<dbReference type="Gene3D" id="2.40.30.10">
    <property type="entry name" value="Translation factors"/>
    <property type="match status" value="1"/>
</dbReference>
<dbReference type="GO" id="GO:0051537">
    <property type="term" value="F:2 iron, 2 sulfur cluster binding"/>
    <property type="evidence" value="ECO:0007669"/>
    <property type="project" value="UniProtKB-KW"/>
</dbReference>
<keyword evidence="11" id="KW-0560">Oxidoreductase</keyword>
<evidence type="ECO:0000256" key="7">
    <source>
        <dbReference type="ARBA" id="ARBA00022714"/>
    </source>
</evidence>
<dbReference type="InterPro" id="IPR012675">
    <property type="entry name" value="Beta-grasp_dom_sf"/>
</dbReference>
<evidence type="ECO:0000256" key="3">
    <source>
        <dbReference type="ARBA" id="ARBA00006401"/>
    </source>
</evidence>
<dbReference type="InterPro" id="IPR008333">
    <property type="entry name" value="Cbr1-like_FAD-bd_dom"/>
</dbReference>
<feature type="domain" description="2Fe-2S ferredoxin-type" evidence="18">
    <location>
        <begin position="284"/>
        <end position="367"/>
    </location>
</feature>
<keyword evidence="12" id="KW-0408">Iron</keyword>
<dbReference type="InterPro" id="IPR001433">
    <property type="entry name" value="OxRdtase_FAD/NAD-bd"/>
</dbReference>
<evidence type="ECO:0000256" key="15">
    <source>
        <dbReference type="ARBA" id="ARBA00048649"/>
    </source>
</evidence>
<evidence type="ECO:0000256" key="5">
    <source>
        <dbReference type="ARBA" id="ARBA00022617"/>
    </source>
</evidence>
<dbReference type="GO" id="GO:0046872">
    <property type="term" value="F:metal ion binding"/>
    <property type="evidence" value="ECO:0007669"/>
    <property type="project" value="UniProtKB-KW"/>
</dbReference>
<evidence type="ECO:0000256" key="10">
    <source>
        <dbReference type="ARBA" id="ARBA00022857"/>
    </source>
</evidence>
<keyword evidence="6" id="KW-0285">Flavoprotein</keyword>
<proteinExistence type="inferred from homology"/>
<dbReference type="InterPro" id="IPR039261">
    <property type="entry name" value="FNR_nucleotide-bd"/>
</dbReference>
<keyword evidence="7" id="KW-0001">2Fe-2S</keyword>
<dbReference type="InterPro" id="IPR050415">
    <property type="entry name" value="MRET"/>
</dbReference>
<dbReference type="GO" id="GO:0008941">
    <property type="term" value="F:nitric oxide dioxygenase NAD(P)H activity"/>
    <property type="evidence" value="ECO:0007669"/>
    <property type="project" value="UniProtKB-EC"/>
</dbReference>
<dbReference type="Gene3D" id="3.10.20.30">
    <property type="match status" value="1"/>
</dbReference>
<comment type="similarity">
    <text evidence="3">In the C-terminal section; belongs to the flavoprotein pyridine nucleotide cytochrome reductase family.</text>
</comment>
<evidence type="ECO:0000256" key="9">
    <source>
        <dbReference type="ARBA" id="ARBA00022827"/>
    </source>
</evidence>
<dbReference type="CDD" id="cd00207">
    <property type="entry name" value="fer2"/>
    <property type="match status" value="1"/>
</dbReference>
<dbReference type="InterPro" id="IPR001041">
    <property type="entry name" value="2Fe-2S_ferredoxin-type"/>
</dbReference>
<evidence type="ECO:0000256" key="12">
    <source>
        <dbReference type="ARBA" id="ARBA00023004"/>
    </source>
</evidence>
<dbReference type="RefSeq" id="WP_062084796.1">
    <property type="nucleotide sequence ID" value="NZ_FCOK02000010.1"/>
</dbReference>
<dbReference type="PROSITE" id="PS51384">
    <property type="entry name" value="FAD_FR"/>
    <property type="match status" value="1"/>
</dbReference>
<dbReference type="AlphaFoldDB" id="A0A158G5Y4"/>
<evidence type="ECO:0000256" key="1">
    <source>
        <dbReference type="ARBA" id="ARBA00001970"/>
    </source>
</evidence>
<comment type="similarity">
    <text evidence="17">In the N-terminal section; belongs to the FAD-binding oxidoreductase type 6 family.</text>
</comment>
<comment type="catalytic activity">
    <reaction evidence="15">
        <text>2 nitric oxide + NADH + 2 O2 = 2 nitrate + NAD(+) + H(+)</text>
        <dbReference type="Rhea" id="RHEA:19469"/>
        <dbReference type="ChEBI" id="CHEBI:15378"/>
        <dbReference type="ChEBI" id="CHEBI:15379"/>
        <dbReference type="ChEBI" id="CHEBI:16480"/>
        <dbReference type="ChEBI" id="CHEBI:17632"/>
        <dbReference type="ChEBI" id="CHEBI:57540"/>
        <dbReference type="ChEBI" id="CHEBI:57945"/>
        <dbReference type="EC" id="1.14.12.17"/>
    </reaction>
</comment>
<dbReference type="EC" id="1.14.12.17" evidence="4"/>
<feature type="domain" description="FAD-binding FR-type" evidence="19">
    <location>
        <begin position="8"/>
        <end position="122"/>
    </location>
</feature>
<dbReference type="Pfam" id="PF00970">
    <property type="entry name" value="FAD_binding_6"/>
    <property type="match status" value="1"/>
</dbReference>
<dbReference type="CDD" id="cd06184">
    <property type="entry name" value="flavohem_like_fad_nad_binding"/>
    <property type="match status" value="1"/>
</dbReference>
<evidence type="ECO:0000256" key="4">
    <source>
        <dbReference type="ARBA" id="ARBA00012229"/>
    </source>
</evidence>
<dbReference type="PANTHER" id="PTHR47354:SF6">
    <property type="entry name" value="NADH OXIDOREDUCTASE HCR"/>
    <property type="match status" value="1"/>
</dbReference>